<evidence type="ECO:0000313" key="1">
    <source>
        <dbReference type="EMBL" id="KAK8860179.1"/>
    </source>
</evidence>
<dbReference type="InterPro" id="IPR016024">
    <property type="entry name" value="ARM-type_fold"/>
</dbReference>
<keyword evidence="2" id="KW-1185">Reference proteome</keyword>
<sequence>MFYEFMSPISPELREKLENENTELADIIMDDSCLRAFRGNIDTLILYLRKHIQELLNLALTNDEDESPNLSTKAFTLLSTPNEQIFKSLFDDNIFFTAVDKVFSQENVDLIVVNRLAVITQTCCINYPENIRQCNFIPRFLNYCRYRSVYEMFKSFLTTEDKKEVQTFLQEENFPDKLLELIKNTEDPLENNPDSPIVQNLVQLFRLIPLIKDCEILAPSVTSKNAIKILSRKFTPDIQEVLNKQWEAIASIVTKENVKDIEELSDLFLSMLGSDLAEFTPHIESIIKIIGQIIANDNAYAQKIVDWGIGEKLAHIIDRFPRQTLAHLTITNFALGAIDVPNFPSLVDSLLKPLYVIVAKSFEDGQPAELRGFGFNFHDSVSKKMKEKDLQPIPPELCFKEPILAKVKELTNVIQNPYGGDLPAPAADEADELGNLTPDQLMALLRFITGGRR</sequence>
<evidence type="ECO:0000313" key="2">
    <source>
        <dbReference type="Proteomes" id="UP001470230"/>
    </source>
</evidence>
<proteinExistence type="predicted"/>
<accession>A0ABR2IC39</accession>
<organism evidence="1 2">
    <name type="scientific">Tritrichomonas musculus</name>
    <dbReference type="NCBI Taxonomy" id="1915356"/>
    <lineage>
        <taxon>Eukaryota</taxon>
        <taxon>Metamonada</taxon>
        <taxon>Parabasalia</taxon>
        <taxon>Tritrichomonadida</taxon>
        <taxon>Tritrichomonadidae</taxon>
        <taxon>Tritrichomonas</taxon>
    </lineage>
</organism>
<gene>
    <name evidence="1" type="ORF">M9Y10_011843</name>
</gene>
<dbReference type="EMBL" id="JAPFFF010000018">
    <property type="protein sequence ID" value="KAK8860179.1"/>
    <property type="molecule type" value="Genomic_DNA"/>
</dbReference>
<reference evidence="1 2" key="1">
    <citation type="submission" date="2024-04" db="EMBL/GenBank/DDBJ databases">
        <title>Tritrichomonas musculus Genome.</title>
        <authorList>
            <person name="Alves-Ferreira E."/>
            <person name="Grigg M."/>
            <person name="Lorenzi H."/>
            <person name="Galac M."/>
        </authorList>
    </citation>
    <scope>NUCLEOTIDE SEQUENCE [LARGE SCALE GENOMIC DNA]</scope>
    <source>
        <strain evidence="1 2">EAF2021</strain>
    </source>
</reference>
<protein>
    <submittedName>
        <fullName evidence="1">Uncharacterized protein</fullName>
    </submittedName>
</protein>
<comment type="caution">
    <text evidence="1">The sequence shown here is derived from an EMBL/GenBank/DDBJ whole genome shotgun (WGS) entry which is preliminary data.</text>
</comment>
<dbReference type="Proteomes" id="UP001470230">
    <property type="component" value="Unassembled WGS sequence"/>
</dbReference>
<dbReference type="SUPFAM" id="SSF48371">
    <property type="entry name" value="ARM repeat"/>
    <property type="match status" value="1"/>
</dbReference>
<name>A0ABR2IC39_9EUKA</name>